<dbReference type="InterPro" id="IPR006680">
    <property type="entry name" value="Amidohydro-rel"/>
</dbReference>
<protein>
    <submittedName>
        <fullName evidence="3">Amidohydrolase</fullName>
    </submittedName>
</protein>
<dbReference type="Proteomes" id="UP000799772">
    <property type="component" value="Unassembled WGS sequence"/>
</dbReference>
<gene>
    <name evidence="3" type="ORF">NA57DRAFT_66373</name>
</gene>
<proteinExistence type="predicted"/>
<dbReference type="SUPFAM" id="SSF51338">
    <property type="entry name" value="Composite domain of metallo-dependent hydrolases"/>
    <property type="match status" value="2"/>
</dbReference>
<dbReference type="AlphaFoldDB" id="A0A9P4M4J7"/>
<dbReference type="PANTHER" id="PTHR43794">
    <property type="entry name" value="AMINOHYDROLASE SSNA-RELATED"/>
    <property type="match status" value="1"/>
</dbReference>
<evidence type="ECO:0000313" key="3">
    <source>
        <dbReference type="EMBL" id="KAF2097796.1"/>
    </source>
</evidence>
<accession>A0A9P4M4J7</accession>
<dbReference type="PANTHER" id="PTHR43794:SF11">
    <property type="entry name" value="AMIDOHYDROLASE-RELATED DOMAIN-CONTAINING PROTEIN"/>
    <property type="match status" value="1"/>
</dbReference>
<dbReference type="InterPro" id="IPR050287">
    <property type="entry name" value="MTA/SAH_deaminase"/>
</dbReference>
<evidence type="ECO:0000259" key="2">
    <source>
        <dbReference type="Pfam" id="PF01979"/>
    </source>
</evidence>
<reference evidence="3" key="1">
    <citation type="journal article" date="2020" name="Stud. Mycol.">
        <title>101 Dothideomycetes genomes: a test case for predicting lifestyles and emergence of pathogens.</title>
        <authorList>
            <person name="Haridas S."/>
            <person name="Albert R."/>
            <person name="Binder M."/>
            <person name="Bloem J."/>
            <person name="Labutti K."/>
            <person name="Salamov A."/>
            <person name="Andreopoulos B."/>
            <person name="Baker S."/>
            <person name="Barry K."/>
            <person name="Bills G."/>
            <person name="Bluhm B."/>
            <person name="Cannon C."/>
            <person name="Castanera R."/>
            <person name="Culley D."/>
            <person name="Daum C."/>
            <person name="Ezra D."/>
            <person name="Gonzalez J."/>
            <person name="Henrissat B."/>
            <person name="Kuo A."/>
            <person name="Liang C."/>
            <person name="Lipzen A."/>
            <person name="Lutzoni F."/>
            <person name="Magnuson J."/>
            <person name="Mondo S."/>
            <person name="Nolan M."/>
            <person name="Ohm R."/>
            <person name="Pangilinan J."/>
            <person name="Park H.-J."/>
            <person name="Ramirez L."/>
            <person name="Alfaro M."/>
            <person name="Sun H."/>
            <person name="Tritt A."/>
            <person name="Yoshinaga Y."/>
            <person name="Zwiers L.-H."/>
            <person name="Turgeon B."/>
            <person name="Goodwin S."/>
            <person name="Spatafora J."/>
            <person name="Crous P."/>
            <person name="Grigoriev I."/>
        </authorList>
    </citation>
    <scope>NUCLEOTIDE SEQUENCE</scope>
    <source>
        <strain evidence="3">CBS 133067</strain>
    </source>
</reference>
<name>A0A9P4M4J7_9PEZI</name>
<evidence type="ECO:0000313" key="4">
    <source>
        <dbReference type="Proteomes" id="UP000799772"/>
    </source>
</evidence>
<evidence type="ECO:0000256" key="1">
    <source>
        <dbReference type="ARBA" id="ARBA00022801"/>
    </source>
</evidence>
<keyword evidence="1" id="KW-0378">Hydrolase</keyword>
<dbReference type="InterPro" id="IPR011059">
    <property type="entry name" value="Metal-dep_hydrolase_composite"/>
</dbReference>
<dbReference type="Gene3D" id="2.30.40.10">
    <property type="entry name" value="Urease, subunit C, domain 1"/>
    <property type="match status" value="1"/>
</dbReference>
<dbReference type="OrthoDB" id="194468at2759"/>
<dbReference type="GO" id="GO:0016810">
    <property type="term" value="F:hydrolase activity, acting on carbon-nitrogen (but not peptide) bonds"/>
    <property type="evidence" value="ECO:0007669"/>
    <property type="project" value="InterPro"/>
</dbReference>
<keyword evidence="4" id="KW-1185">Reference proteome</keyword>
<sequence length="502" mass="53962">MASQTQPAILLRGGTLLIHDDDNHVIPTHDDLLIEGSTIAKIGKDIQPPSGAKVIDCTGKIGSPGFISTHHHLFQTQLKGRHANHTLVPYLAPGSFIASLYTLEDTFWGELSGALEAIDAGTTTVVDHTCVNNSPDYSRTAVQALITSGLRCIYCYCPPRTVSNWSPFTFGDDFQCSWMMENFKTLAAQGPYGNGRVEIGFAHDGGFLPPEALISLHETVRAAPAKLITSHAVGGAMRGYAPSAIQALDKHGVLGPDYVLSHADFPKEGDAEKLAKSGASVSTTTNTELQMGWPPVALEAEFYDHASLGIDCHSWGSASIVTQMNQLLQWKRCDRGKELDKEGKWGRSVGPSVEQVFNLGTIGGAKAVGIPDQIGKLKAGMKADILIFDGTSPAMLAAAEEDPVAAIVLHSSVRDIGSVIVDGVIRKEGGKMLDIIVADAFEEQQEVVKPGTSLSWKDVVQGVLESRTSLDGKVKNIDMRDAEEKIITGFHFNREGMVDYND</sequence>
<dbReference type="InterPro" id="IPR032466">
    <property type="entry name" value="Metal_Hydrolase"/>
</dbReference>
<comment type="caution">
    <text evidence="3">The sequence shown here is derived from an EMBL/GenBank/DDBJ whole genome shotgun (WGS) entry which is preliminary data.</text>
</comment>
<dbReference type="Gene3D" id="3.20.20.140">
    <property type="entry name" value="Metal-dependent hydrolases"/>
    <property type="match status" value="1"/>
</dbReference>
<dbReference type="Pfam" id="PF01979">
    <property type="entry name" value="Amidohydro_1"/>
    <property type="match status" value="1"/>
</dbReference>
<dbReference type="SUPFAM" id="SSF51556">
    <property type="entry name" value="Metallo-dependent hydrolases"/>
    <property type="match status" value="1"/>
</dbReference>
<organism evidence="3 4">
    <name type="scientific">Rhizodiscina lignyota</name>
    <dbReference type="NCBI Taxonomy" id="1504668"/>
    <lineage>
        <taxon>Eukaryota</taxon>
        <taxon>Fungi</taxon>
        <taxon>Dikarya</taxon>
        <taxon>Ascomycota</taxon>
        <taxon>Pezizomycotina</taxon>
        <taxon>Dothideomycetes</taxon>
        <taxon>Pleosporomycetidae</taxon>
        <taxon>Aulographales</taxon>
        <taxon>Rhizodiscinaceae</taxon>
        <taxon>Rhizodiscina</taxon>
    </lineage>
</organism>
<dbReference type="EMBL" id="ML978127">
    <property type="protein sequence ID" value="KAF2097796.1"/>
    <property type="molecule type" value="Genomic_DNA"/>
</dbReference>
<feature type="domain" description="Amidohydrolase-related" evidence="2">
    <location>
        <begin position="63"/>
        <end position="425"/>
    </location>
</feature>